<sequence>MRFVPLLFVAIATAAAVQKCGLVQTGKEVANAVQRAKFLVGGTQADYGTWPWTVSICIQGMRYFLILYLAK</sequence>
<evidence type="ECO:0000313" key="1">
    <source>
        <dbReference type="EnsemblMetazoa" id="PPA42423.1"/>
    </source>
</evidence>
<gene>
    <name evidence="1" type="primary">WBGene00280792</name>
</gene>
<accession>A0A8R1Z0B4</accession>
<reference evidence="2" key="1">
    <citation type="journal article" date="2008" name="Nat. Genet.">
        <title>The Pristionchus pacificus genome provides a unique perspective on nematode lifestyle and parasitism.</title>
        <authorList>
            <person name="Dieterich C."/>
            <person name="Clifton S.W."/>
            <person name="Schuster L.N."/>
            <person name="Chinwalla A."/>
            <person name="Delehaunty K."/>
            <person name="Dinkelacker I."/>
            <person name="Fulton L."/>
            <person name="Fulton R."/>
            <person name="Godfrey J."/>
            <person name="Minx P."/>
            <person name="Mitreva M."/>
            <person name="Roeseler W."/>
            <person name="Tian H."/>
            <person name="Witte H."/>
            <person name="Yang S.P."/>
            <person name="Wilson R.K."/>
            <person name="Sommer R.J."/>
        </authorList>
    </citation>
    <scope>NUCLEOTIDE SEQUENCE [LARGE SCALE GENOMIC DNA]</scope>
    <source>
        <strain evidence="2">PS312</strain>
    </source>
</reference>
<accession>A0A2A6D2B6</accession>
<dbReference type="InterPro" id="IPR009003">
    <property type="entry name" value="Peptidase_S1_PA"/>
</dbReference>
<protein>
    <submittedName>
        <fullName evidence="1">Uncharacterized protein</fullName>
    </submittedName>
</protein>
<dbReference type="SUPFAM" id="SSF50494">
    <property type="entry name" value="Trypsin-like serine proteases"/>
    <property type="match status" value="1"/>
</dbReference>
<keyword evidence="2" id="KW-1185">Reference proteome</keyword>
<dbReference type="EnsemblMetazoa" id="PPA42423.1">
    <property type="protein sequence ID" value="PPA42423.1"/>
    <property type="gene ID" value="WBGene00280792"/>
</dbReference>
<organism evidence="1 2">
    <name type="scientific">Pristionchus pacificus</name>
    <name type="common">Parasitic nematode worm</name>
    <dbReference type="NCBI Taxonomy" id="54126"/>
    <lineage>
        <taxon>Eukaryota</taxon>
        <taxon>Metazoa</taxon>
        <taxon>Ecdysozoa</taxon>
        <taxon>Nematoda</taxon>
        <taxon>Chromadorea</taxon>
        <taxon>Rhabditida</taxon>
        <taxon>Rhabditina</taxon>
        <taxon>Diplogasteromorpha</taxon>
        <taxon>Diplogasteroidea</taxon>
        <taxon>Neodiplogasteridae</taxon>
        <taxon>Pristionchus</taxon>
    </lineage>
</organism>
<name>A0A2A6D2B6_PRIPA</name>
<evidence type="ECO:0000313" key="2">
    <source>
        <dbReference type="Proteomes" id="UP000005239"/>
    </source>
</evidence>
<proteinExistence type="predicted"/>
<dbReference type="Proteomes" id="UP000005239">
    <property type="component" value="Unassembled WGS sequence"/>
</dbReference>
<dbReference type="AlphaFoldDB" id="A0A2A6D2B6"/>
<reference evidence="1" key="2">
    <citation type="submission" date="2022-06" db="UniProtKB">
        <authorList>
            <consortium name="EnsemblMetazoa"/>
        </authorList>
    </citation>
    <scope>IDENTIFICATION</scope>
    <source>
        <strain evidence="1">PS312</strain>
    </source>
</reference>